<evidence type="ECO:0000313" key="3">
    <source>
        <dbReference type="Proteomes" id="UP000198305"/>
    </source>
</evidence>
<protein>
    <submittedName>
        <fullName evidence="2">Uncharacterized protein</fullName>
    </submittedName>
</protein>
<organism evidence="2 3">
    <name type="scientific">Methylobacillus rhizosphaerae</name>
    <dbReference type="NCBI Taxonomy" id="551994"/>
    <lineage>
        <taxon>Bacteria</taxon>
        <taxon>Pseudomonadati</taxon>
        <taxon>Pseudomonadota</taxon>
        <taxon>Betaproteobacteria</taxon>
        <taxon>Nitrosomonadales</taxon>
        <taxon>Methylophilaceae</taxon>
        <taxon>Methylobacillus</taxon>
    </lineage>
</organism>
<dbReference type="EMBL" id="FZOA01000013">
    <property type="protein sequence ID" value="SNS03270.1"/>
    <property type="molecule type" value="Genomic_DNA"/>
</dbReference>
<reference evidence="3" key="1">
    <citation type="submission" date="2017-06" db="EMBL/GenBank/DDBJ databases">
        <authorList>
            <person name="Varghese N."/>
            <person name="Submissions S."/>
        </authorList>
    </citation>
    <scope>NUCLEOTIDE SEQUENCE [LARGE SCALE GENOMIC DNA]</scope>
    <source>
        <strain evidence="3">Ca-68</strain>
    </source>
</reference>
<keyword evidence="3" id="KW-1185">Reference proteome</keyword>
<accession>A0A239B5U2</accession>
<proteinExistence type="predicted"/>
<evidence type="ECO:0000313" key="2">
    <source>
        <dbReference type="EMBL" id="SNS03270.1"/>
    </source>
</evidence>
<dbReference type="AlphaFoldDB" id="A0A239B5U2"/>
<dbReference type="Proteomes" id="UP000198305">
    <property type="component" value="Unassembled WGS sequence"/>
</dbReference>
<dbReference type="OrthoDB" id="2222525at2"/>
<feature type="region of interest" description="Disordered" evidence="1">
    <location>
        <begin position="62"/>
        <end position="82"/>
    </location>
</feature>
<dbReference type="RefSeq" id="WP_089376364.1">
    <property type="nucleotide sequence ID" value="NZ_FZOA01000013.1"/>
</dbReference>
<sequence>MRLDFNIIVVDDDLNDDDNNPDIKALIQQLKYKVQSKGFIPNIDECLNIDAARSKSSNRTDLYISDNNLGNNPSQKQSQPVSENGGIEYYLHLKQNHLSDFVLYTRSKKDSIIEKLTADLNNTKDPNLFTRFTFVSREDGGIDWHQPILAVIDHILTKREELNNIRGLYAQKTSEIDLFLKEKYKRRDSESFHDTIEGIPRKDYDKKIISDLHKIRGIRNGLMHNSETFCTKKNQYVIKFIFGGENYEIYENDLQKYRDELYQTHKTIIVATI</sequence>
<name>A0A239B5U2_9PROT</name>
<gene>
    <name evidence="2" type="ORF">SAMN05192560_2312</name>
</gene>
<evidence type="ECO:0000256" key="1">
    <source>
        <dbReference type="SAM" id="MobiDB-lite"/>
    </source>
</evidence>